<reference evidence="1" key="1">
    <citation type="submission" date="2022-07" db="EMBL/GenBank/DDBJ databases">
        <title>Complete genome sequence of Salinispirillum sp. LH10-3-1 capable of multiple carbohydrate inversion isolated from a soda lake.</title>
        <authorList>
            <person name="Liu J."/>
            <person name="Zhai Y."/>
            <person name="Zhang H."/>
            <person name="Yang H."/>
            <person name="Qu J."/>
            <person name="Li J."/>
        </authorList>
    </citation>
    <scope>NUCLEOTIDE SEQUENCE</scope>
    <source>
        <strain evidence="1">LH 10-3-1</strain>
    </source>
</reference>
<proteinExistence type="predicted"/>
<dbReference type="AlphaFoldDB" id="A0AB38YIZ6"/>
<name>A0AB38YIZ6_9GAMM</name>
<protein>
    <submittedName>
        <fullName evidence="1">Uncharacterized protein</fullName>
    </submittedName>
</protein>
<evidence type="ECO:0000313" key="1">
    <source>
        <dbReference type="EMBL" id="WLD59403.1"/>
    </source>
</evidence>
<accession>A0AB38YIZ6</accession>
<sequence length="483" mass="54146">MTHDTIQTTVDIELELPNLSELTDTAHFSLKSVNITDNVGDSQFGKVAFSLGNDAKVAGSLQLAFFNDVDFEQLLYDEAYSDRFQSMLFELNDFSLRYTNASKGEIVFEGGLAIELVRSAQTHTDGGDLIVPNLVTMDGALTVGQRTISGGIHFGVENAAKAYAIYDYLSGDEEADPLPNFVSMAFDEDDGNQRLTVSYNDNVGYPGLLRTEYLFLEDNDNCRWEGYIEVIRTDYRSNGDVDYDEQWCIWPSEETYLDYIWLYGVVKKEATVFDVDYRYDQWTDWGFSINVDLTDTDGFVILEPTKNWSYSSISTYTIVAASGQDHSCEQASLVTLIYGCITSDDDDLSWQAEVYLQLSSEGQDSLRIGMETDRAPIDIEGDDFFELAKTLGDIGLKLSYGDNSWYLYVDLSDDYTTCDASTIVIRDLPRSADDAIELVLYPDCYDNIGTLSVNGTQVGDVIESARSIVVKFTDNTTEELLSW</sequence>
<dbReference type="RefSeq" id="WP_304996695.1">
    <property type="nucleotide sequence ID" value="NZ_CP101717.1"/>
</dbReference>
<dbReference type="EMBL" id="CP101717">
    <property type="protein sequence ID" value="WLD59403.1"/>
    <property type="molecule type" value="Genomic_DNA"/>
</dbReference>
<organism evidence="1">
    <name type="scientific">Salinispirillum sp. LH 10-3-1</name>
    <dbReference type="NCBI Taxonomy" id="2952525"/>
    <lineage>
        <taxon>Bacteria</taxon>
        <taxon>Pseudomonadati</taxon>
        <taxon>Pseudomonadota</taxon>
        <taxon>Gammaproteobacteria</taxon>
        <taxon>Oceanospirillales</taxon>
        <taxon>Saccharospirillaceae</taxon>
        <taxon>Salinispirillum</taxon>
    </lineage>
</organism>
<gene>
    <name evidence="1" type="ORF">NFC81_06395</name>
</gene>